<dbReference type="Proteomes" id="UP001142648">
    <property type="component" value="Unassembled WGS sequence"/>
</dbReference>
<dbReference type="AlphaFoldDB" id="A0A9X3AKR7"/>
<keyword evidence="3" id="KW-1185">Reference proteome</keyword>
<dbReference type="SUPFAM" id="SSF52141">
    <property type="entry name" value="Uracil-DNA glycosylase-like"/>
    <property type="match status" value="1"/>
</dbReference>
<accession>A0A9X3AKR7</accession>
<name>A0A9X3AKR7_9SPHN</name>
<proteinExistence type="predicted"/>
<feature type="region of interest" description="Disordered" evidence="1">
    <location>
        <begin position="39"/>
        <end position="73"/>
    </location>
</feature>
<reference evidence="2" key="1">
    <citation type="submission" date="2022-09" db="EMBL/GenBank/DDBJ databases">
        <title>The genome sequence of Tsuneonella sp. YG55.</title>
        <authorList>
            <person name="Liu Y."/>
        </authorList>
    </citation>
    <scope>NUCLEOTIDE SEQUENCE</scope>
    <source>
        <strain evidence="2">YG55</strain>
    </source>
</reference>
<dbReference type="Gene3D" id="3.40.470.10">
    <property type="entry name" value="Uracil-DNA glycosylase-like domain"/>
    <property type="match status" value="1"/>
</dbReference>
<dbReference type="RefSeq" id="WP_259961640.1">
    <property type="nucleotide sequence ID" value="NZ_JAOAMV010000003.1"/>
</dbReference>
<evidence type="ECO:0000313" key="3">
    <source>
        <dbReference type="Proteomes" id="UP001142648"/>
    </source>
</evidence>
<feature type="compositionally biased region" description="Basic and acidic residues" evidence="1">
    <location>
        <begin position="45"/>
        <end position="58"/>
    </location>
</feature>
<evidence type="ECO:0000313" key="2">
    <source>
        <dbReference type="EMBL" id="MCT2558769.1"/>
    </source>
</evidence>
<comment type="caution">
    <text evidence="2">The sequence shown here is derived from an EMBL/GenBank/DDBJ whole genome shotgun (WGS) entry which is preliminary data.</text>
</comment>
<protein>
    <recommendedName>
        <fullName evidence="4">Uracil DNA glycosylase superfamily protein</fullName>
    </recommendedName>
</protein>
<sequence>MQRPAPSPLEADIAATLDWWREAGVDALFGDEPVGWLADPAAAEEPARRARTVPDRPKPVAPSEPKIGGPRSAWPQDLETFRQWWLAEPSLDEGGLAPRVAPVGLAGAELMILVAMPEEADRETLLSGPHGKLLDGFLNAAGLPAEKVYRAAVLPRHTPLADWEQIERQGMGDVLANHVALARPKRLIAFGRNILPFCGHDPAQGAQKLQTFNHEGGRIPALFEAGLERLLGNWQLRARFWRRWLDWTDTDAWRDAQG</sequence>
<evidence type="ECO:0000256" key="1">
    <source>
        <dbReference type="SAM" id="MobiDB-lite"/>
    </source>
</evidence>
<dbReference type="EMBL" id="JAOAMV010000003">
    <property type="protein sequence ID" value="MCT2558769.1"/>
    <property type="molecule type" value="Genomic_DNA"/>
</dbReference>
<gene>
    <name evidence="2" type="ORF">N0B51_07225</name>
</gene>
<dbReference type="InterPro" id="IPR036895">
    <property type="entry name" value="Uracil-DNA_glycosylase-like_sf"/>
</dbReference>
<evidence type="ECO:0008006" key="4">
    <source>
        <dbReference type="Google" id="ProtNLM"/>
    </source>
</evidence>
<organism evidence="2 3">
    <name type="scientific">Tsuneonella litorea</name>
    <dbReference type="NCBI Taxonomy" id="2976475"/>
    <lineage>
        <taxon>Bacteria</taxon>
        <taxon>Pseudomonadati</taxon>
        <taxon>Pseudomonadota</taxon>
        <taxon>Alphaproteobacteria</taxon>
        <taxon>Sphingomonadales</taxon>
        <taxon>Erythrobacteraceae</taxon>
        <taxon>Tsuneonella</taxon>
    </lineage>
</organism>